<dbReference type="PANTHER" id="PTHR35146:SF1">
    <property type="entry name" value="UPF0178 PROTEIN YAII"/>
    <property type="match status" value="1"/>
</dbReference>
<dbReference type="STRING" id="81409.SAMN04515656_12620"/>
<evidence type="ECO:0000313" key="3">
    <source>
        <dbReference type="Proteomes" id="UP000199394"/>
    </source>
</evidence>
<protein>
    <submittedName>
        <fullName evidence="2">Uncharacterized protein</fullName>
    </submittedName>
</protein>
<dbReference type="RefSeq" id="WP_090309143.1">
    <property type="nucleotide sequence ID" value="NZ_FNRK01000026.1"/>
</dbReference>
<dbReference type="PANTHER" id="PTHR35146">
    <property type="entry name" value="UPF0178 PROTEIN YAII"/>
    <property type="match status" value="1"/>
</dbReference>
<evidence type="ECO:0000256" key="1">
    <source>
        <dbReference type="ARBA" id="ARBA00008522"/>
    </source>
</evidence>
<organism evidence="2 3">
    <name type="scientific">Eubacterium aggregans</name>
    <dbReference type="NCBI Taxonomy" id="81409"/>
    <lineage>
        <taxon>Bacteria</taxon>
        <taxon>Bacillati</taxon>
        <taxon>Bacillota</taxon>
        <taxon>Clostridia</taxon>
        <taxon>Eubacteriales</taxon>
        <taxon>Eubacteriaceae</taxon>
        <taxon>Eubacterium</taxon>
    </lineage>
</organism>
<name>A0A1H4DNS1_9FIRM</name>
<sequence>MRILIDGDACPKSAKVICHELSKEYDIPAFIFTEGNRDWDEDTDEDVMAFSPSDYLPGAMDYKLSALAGKGDIIVTHDYSLASVIYPQVLAVVHPCGFIYNATNMDQLLYERFMTRKSHNPKKGKEARIKKRSSEEDQALRQVLLDLITPADQRAPFIHFK</sequence>
<accession>A0A1H4DNS1</accession>
<proteinExistence type="inferred from homology"/>
<gene>
    <name evidence="2" type="ORF">SAMN04515656_12620</name>
</gene>
<evidence type="ECO:0000313" key="2">
    <source>
        <dbReference type="EMBL" id="SEA74090.1"/>
    </source>
</evidence>
<dbReference type="InterPro" id="IPR003791">
    <property type="entry name" value="UPF0178"/>
</dbReference>
<dbReference type="EMBL" id="FNRK01000026">
    <property type="protein sequence ID" value="SEA74090.1"/>
    <property type="molecule type" value="Genomic_DNA"/>
</dbReference>
<keyword evidence="3" id="KW-1185">Reference proteome</keyword>
<dbReference type="AlphaFoldDB" id="A0A1H4DNS1"/>
<dbReference type="Proteomes" id="UP000199394">
    <property type="component" value="Unassembled WGS sequence"/>
</dbReference>
<dbReference type="OrthoDB" id="9798918at2"/>
<comment type="similarity">
    <text evidence="1">Belongs to the UPF0178 family.</text>
</comment>
<reference evidence="2 3" key="1">
    <citation type="submission" date="2016-10" db="EMBL/GenBank/DDBJ databases">
        <authorList>
            <person name="de Groot N.N."/>
        </authorList>
    </citation>
    <scope>NUCLEOTIDE SEQUENCE [LARGE SCALE GENOMIC DNA]</scope>
    <source>
        <strain evidence="2 3">SR12</strain>
    </source>
</reference>
<dbReference type="Pfam" id="PF02639">
    <property type="entry name" value="DUF188"/>
    <property type="match status" value="1"/>
</dbReference>